<dbReference type="Pfam" id="PF14833">
    <property type="entry name" value="NAD_binding_11"/>
    <property type="match status" value="1"/>
</dbReference>
<dbReference type="Gene3D" id="3.40.50.720">
    <property type="entry name" value="NAD(P)-binding Rossmann-like Domain"/>
    <property type="match status" value="1"/>
</dbReference>
<accession>A0A0H2S811</accession>
<dbReference type="InterPro" id="IPR013328">
    <property type="entry name" value="6PGD_dom2"/>
</dbReference>
<dbReference type="InParanoid" id="A0A0H2S811"/>
<dbReference type="InterPro" id="IPR002204">
    <property type="entry name" value="3-OH-isobutyrate_DH-rel_CS"/>
</dbReference>
<evidence type="ECO:0000259" key="4">
    <source>
        <dbReference type="Pfam" id="PF14833"/>
    </source>
</evidence>
<reference evidence="5 6" key="1">
    <citation type="submission" date="2015-04" db="EMBL/GenBank/DDBJ databases">
        <title>Complete genome sequence of Schizopora paradoxa KUC8140, a cosmopolitan wood degrader in East Asia.</title>
        <authorList>
            <consortium name="DOE Joint Genome Institute"/>
            <person name="Min B."/>
            <person name="Park H."/>
            <person name="Jang Y."/>
            <person name="Kim J.-J."/>
            <person name="Kim K.H."/>
            <person name="Pangilinan J."/>
            <person name="Lipzen A."/>
            <person name="Riley R."/>
            <person name="Grigoriev I.V."/>
            <person name="Spatafora J.W."/>
            <person name="Choi I.-G."/>
        </authorList>
    </citation>
    <scope>NUCLEOTIDE SEQUENCE [LARGE SCALE GENOMIC DNA]</scope>
    <source>
        <strain evidence="5 6">KUC8140</strain>
    </source>
</reference>
<dbReference type="Gene3D" id="1.10.1040.10">
    <property type="entry name" value="N-(1-d-carboxylethyl)-l-norvaline Dehydrogenase, domain 2"/>
    <property type="match status" value="1"/>
</dbReference>
<dbReference type="GO" id="GO:0051287">
    <property type="term" value="F:NAD binding"/>
    <property type="evidence" value="ECO:0007669"/>
    <property type="project" value="InterPro"/>
</dbReference>
<evidence type="ECO:0000256" key="1">
    <source>
        <dbReference type="ARBA" id="ARBA00007598"/>
    </source>
</evidence>
<feature type="domain" description="6-phosphogluconate dehydrogenase NADP-binding" evidence="3">
    <location>
        <begin position="44"/>
        <end position="206"/>
    </location>
</feature>
<keyword evidence="6" id="KW-1185">Reference proteome</keyword>
<evidence type="ECO:0000259" key="3">
    <source>
        <dbReference type="Pfam" id="PF03446"/>
    </source>
</evidence>
<dbReference type="PANTHER" id="PTHR43580:SF8">
    <property type="entry name" value="6-PHOSPHOGLUCONATE DEHYDROGENASE NADP-BINDING DOMAIN-CONTAINING PROTEIN-RELATED"/>
    <property type="match status" value="1"/>
</dbReference>
<gene>
    <name evidence="5" type="ORF">SCHPADRAFT_991769</name>
</gene>
<feature type="domain" description="3-hydroxyisobutyrate dehydrogenase-like NAD-binding" evidence="4">
    <location>
        <begin position="226"/>
        <end position="332"/>
    </location>
</feature>
<dbReference type="PROSITE" id="PS00895">
    <property type="entry name" value="3_HYDROXYISOBUT_DH"/>
    <property type="match status" value="1"/>
</dbReference>
<organism evidence="5 6">
    <name type="scientific">Schizopora paradoxa</name>
    <dbReference type="NCBI Taxonomy" id="27342"/>
    <lineage>
        <taxon>Eukaryota</taxon>
        <taxon>Fungi</taxon>
        <taxon>Dikarya</taxon>
        <taxon>Basidiomycota</taxon>
        <taxon>Agaricomycotina</taxon>
        <taxon>Agaricomycetes</taxon>
        <taxon>Hymenochaetales</taxon>
        <taxon>Schizoporaceae</taxon>
        <taxon>Schizopora</taxon>
    </lineage>
</organism>
<dbReference type="EMBL" id="KQ085882">
    <property type="protein sequence ID" value="KLO20392.1"/>
    <property type="molecule type" value="Genomic_DNA"/>
</dbReference>
<name>A0A0H2S811_9AGAM</name>
<dbReference type="GO" id="GO:0016491">
    <property type="term" value="F:oxidoreductase activity"/>
    <property type="evidence" value="ECO:0007669"/>
    <property type="project" value="InterPro"/>
</dbReference>
<evidence type="ECO:0000313" key="6">
    <source>
        <dbReference type="Proteomes" id="UP000053477"/>
    </source>
</evidence>
<dbReference type="Pfam" id="PF03446">
    <property type="entry name" value="NAD_binding_2"/>
    <property type="match status" value="1"/>
</dbReference>
<dbReference type="STRING" id="27342.A0A0H2S811"/>
<sequence length="374" mass="40010">MSASSPSLQHAALLHSHHDAHHGQNATPGVPFSRPSTPRLQPPQIGFYGLGNMGYFMARNLAKHKHSHPAGALPLLVYNRTRAKSEQLLKEVGADHVEIADSPEQLATDCDVIFTNLASDAVVIEVYTKFKNALTEAKHDKPKIFVETSTTFPNVAGQLDELLSEAPNTHLITCPVFGPPAAADKAQLVIVMSGDYRSKKEVAYLLVPAVGKKAIDLGGNLQKAPTLKLMGNSIILGCIEVIAEAITMGEKAGIEPESALNTIKELFPNSPIANYAAKIVHDEFDGSKGFAIDGGLKDASHIRRLTSELNAPMPVVDIAHQHMLTARALHEAQKVSGTQSFASLDWSALVAGPRLAAGLDGLDSSKHTKVEKAE</sequence>
<dbReference type="Proteomes" id="UP000053477">
    <property type="component" value="Unassembled WGS sequence"/>
</dbReference>
<evidence type="ECO:0000256" key="2">
    <source>
        <dbReference type="SAM" id="MobiDB-lite"/>
    </source>
</evidence>
<dbReference type="AlphaFoldDB" id="A0A0H2S811"/>
<dbReference type="SUPFAM" id="SSF48179">
    <property type="entry name" value="6-phosphogluconate dehydrogenase C-terminal domain-like"/>
    <property type="match status" value="1"/>
</dbReference>
<dbReference type="GO" id="GO:0050661">
    <property type="term" value="F:NADP binding"/>
    <property type="evidence" value="ECO:0007669"/>
    <property type="project" value="InterPro"/>
</dbReference>
<dbReference type="InterPro" id="IPR006115">
    <property type="entry name" value="6PGDH_NADP-bd"/>
</dbReference>
<dbReference type="InterPro" id="IPR036291">
    <property type="entry name" value="NAD(P)-bd_dom_sf"/>
</dbReference>
<dbReference type="SUPFAM" id="SSF51735">
    <property type="entry name" value="NAD(P)-binding Rossmann-fold domains"/>
    <property type="match status" value="1"/>
</dbReference>
<dbReference type="InterPro" id="IPR029154">
    <property type="entry name" value="HIBADH-like_NADP-bd"/>
</dbReference>
<dbReference type="OrthoDB" id="435038at2759"/>
<dbReference type="InterPro" id="IPR008927">
    <property type="entry name" value="6-PGluconate_DH-like_C_sf"/>
</dbReference>
<comment type="similarity">
    <text evidence="1">Belongs to the HIBADH-related family. NP60 subfamily.</text>
</comment>
<proteinExistence type="inferred from homology"/>
<evidence type="ECO:0000313" key="5">
    <source>
        <dbReference type="EMBL" id="KLO20392.1"/>
    </source>
</evidence>
<feature type="region of interest" description="Disordered" evidence="2">
    <location>
        <begin position="17"/>
        <end position="38"/>
    </location>
</feature>
<protein>
    <submittedName>
        <fullName evidence="5">NAD(P)-binding protein</fullName>
    </submittedName>
</protein>
<dbReference type="PANTHER" id="PTHR43580">
    <property type="entry name" value="OXIDOREDUCTASE GLYR1-RELATED"/>
    <property type="match status" value="1"/>
</dbReference>
<dbReference type="InterPro" id="IPR051265">
    <property type="entry name" value="HIBADH-related_NP60_sf"/>
</dbReference>